<feature type="region of interest" description="Disordered" evidence="1">
    <location>
        <begin position="1"/>
        <end position="26"/>
    </location>
</feature>
<organism evidence="2 3">
    <name type="scientific">Pseudoxanthobacter soli DSM 19599</name>
    <dbReference type="NCBI Taxonomy" id="1123029"/>
    <lineage>
        <taxon>Bacteria</taxon>
        <taxon>Pseudomonadati</taxon>
        <taxon>Pseudomonadota</taxon>
        <taxon>Alphaproteobacteria</taxon>
        <taxon>Hyphomicrobiales</taxon>
        <taxon>Segnochrobactraceae</taxon>
        <taxon>Pseudoxanthobacter</taxon>
    </lineage>
</organism>
<evidence type="ECO:0000313" key="2">
    <source>
        <dbReference type="EMBL" id="SHO63303.1"/>
    </source>
</evidence>
<gene>
    <name evidence="2" type="ORF">SAMN02745172_01337</name>
</gene>
<reference evidence="2 3" key="1">
    <citation type="submission" date="2016-12" db="EMBL/GenBank/DDBJ databases">
        <authorList>
            <person name="Song W.-J."/>
            <person name="Kurnit D.M."/>
        </authorList>
    </citation>
    <scope>NUCLEOTIDE SEQUENCE [LARGE SCALE GENOMIC DNA]</scope>
    <source>
        <strain evidence="2 3">DSM 19599</strain>
    </source>
</reference>
<dbReference type="AlphaFoldDB" id="A0A1M7ZEJ8"/>
<dbReference type="STRING" id="1123029.SAMN02745172_01337"/>
<evidence type="ECO:0008006" key="4">
    <source>
        <dbReference type="Google" id="ProtNLM"/>
    </source>
</evidence>
<dbReference type="Proteomes" id="UP000186406">
    <property type="component" value="Unassembled WGS sequence"/>
</dbReference>
<accession>A0A1M7ZEJ8</accession>
<name>A0A1M7ZEJ8_9HYPH</name>
<evidence type="ECO:0000313" key="3">
    <source>
        <dbReference type="Proteomes" id="UP000186406"/>
    </source>
</evidence>
<proteinExistence type="predicted"/>
<sequence length="205" mass="22480">MRQDLARFLPNFEEPSAKGEESRAPVTEARVAQAVADAVARATAEALERGRREGAEAERAANKAARAAELAALDKRLADERRRWSEEEAERLADRFALAVASLEESLLSSVARTLVPFLDEGIRRRAHEGLCDLLAGMLETGEHKSLAISGPKDLLAPLQERFARHAAAITFTEADTPDVRVIVDSTVIETQTRIWSELLANAIE</sequence>
<dbReference type="RefSeq" id="WP_073626792.1">
    <property type="nucleotide sequence ID" value="NZ_FRXO01000002.1"/>
</dbReference>
<protein>
    <recommendedName>
        <fullName evidence="4">Flagellar assembly protein FliH</fullName>
    </recommendedName>
</protein>
<dbReference type="OrthoDB" id="7677041at2"/>
<dbReference type="EMBL" id="FRXO01000002">
    <property type="protein sequence ID" value="SHO63303.1"/>
    <property type="molecule type" value="Genomic_DNA"/>
</dbReference>
<evidence type="ECO:0000256" key="1">
    <source>
        <dbReference type="SAM" id="MobiDB-lite"/>
    </source>
</evidence>
<keyword evidence="3" id="KW-1185">Reference proteome</keyword>